<dbReference type="Gene3D" id="3.40.50.1000">
    <property type="entry name" value="HAD superfamily/HAD-like"/>
    <property type="match status" value="1"/>
</dbReference>
<evidence type="ECO:0000313" key="2">
    <source>
        <dbReference type="Proteomes" id="UP000632849"/>
    </source>
</evidence>
<reference evidence="1" key="1">
    <citation type="journal article" date="2014" name="Int. J. Syst. Evol. Microbiol.">
        <title>Complete genome sequence of Corynebacterium casei LMG S-19264T (=DSM 44701T), isolated from a smear-ripened cheese.</title>
        <authorList>
            <consortium name="US DOE Joint Genome Institute (JGI-PGF)"/>
            <person name="Walter F."/>
            <person name="Albersmeier A."/>
            <person name="Kalinowski J."/>
            <person name="Ruckert C."/>
        </authorList>
    </citation>
    <scope>NUCLEOTIDE SEQUENCE</scope>
    <source>
        <strain evidence="1">JCM 4122</strain>
    </source>
</reference>
<dbReference type="PANTHER" id="PTHR43434:SF16">
    <property type="entry name" value="BLL8046 PROTEIN"/>
    <property type="match status" value="1"/>
</dbReference>
<sequence>MTPHPAPQSRGVALFDLDGTLVDTTYLHTLAWWQALRRHGHTVPMVRIHRAIGMGSDRLLDAVLGPDRETGEDEALSDAHGTLYATWYDSLQPFEGAAALLRATAARGWRVVLASSASEEEVAAVRARLDADDVIDAATSSADADATKPAPDLVRAALDTVGAEPEEAVFVGDAVWDVEAAARAGVPCVGLLTGGTTRRELEDAGAVLVHDDPLDLLRHIDAGPLARPPAPGGTS</sequence>
<dbReference type="InterPro" id="IPR006439">
    <property type="entry name" value="HAD-SF_hydro_IA"/>
</dbReference>
<dbReference type="InterPro" id="IPR036412">
    <property type="entry name" value="HAD-like_sf"/>
</dbReference>
<dbReference type="PANTHER" id="PTHR43434">
    <property type="entry name" value="PHOSPHOGLYCOLATE PHOSPHATASE"/>
    <property type="match status" value="1"/>
</dbReference>
<dbReference type="Proteomes" id="UP000632849">
    <property type="component" value="Unassembled WGS sequence"/>
</dbReference>
<dbReference type="PRINTS" id="PR00413">
    <property type="entry name" value="HADHALOGNASE"/>
</dbReference>
<dbReference type="Gene3D" id="1.10.150.240">
    <property type="entry name" value="Putative phosphatase, domain 2"/>
    <property type="match status" value="1"/>
</dbReference>
<evidence type="ECO:0000313" key="1">
    <source>
        <dbReference type="EMBL" id="GHG29597.1"/>
    </source>
</evidence>
<accession>A0A919BZR5</accession>
<name>A0A919BZR5_STRFL</name>
<dbReference type="SFLD" id="SFLDS00003">
    <property type="entry name" value="Haloacid_Dehalogenase"/>
    <property type="match status" value="1"/>
</dbReference>
<dbReference type="InterPro" id="IPR023198">
    <property type="entry name" value="PGP-like_dom2"/>
</dbReference>
<dbReference type="EMBL" id="BNBE01000004">
    <property type="protein sequence ID" value="GHG29597.1"/>
    <property type="molecule type" value="Genomic_DNA"/>
</dbReference>
<dbReference type="RefSeq" id="WP_190044906.1">
    <property type="nucleotide sequence ID" value="NZ_BNBE01000004.1"/>
</dbReference>
<gene>
    <name evidence="1" type="ORF">GCM10017667_78960</name>
</gene>
<dbReference type="GO" id="GO:0005829">
    <property type="term" value="C:cytosol"/>
    <property type="evidence" value="ECO:0007669"/>
    <property type="project" value="TreeGrafter"/>
</dbReference>
<dbReference type="SUPFAM" id="SSF56784">
    <property type="entry name" value="HAD-like"/>
    <property type="match status" value="1"/>
</dbReference>
<dbReference type="SFLD" id="SFLDG01129">
    <property type="entry name" value="C1.5:_HAD__Beta-PGM__Phosphata"/>
    <property type="match status" value="1"/>
</dbReference>
<protein>
    <submittedName>
        <fullName evidence="1">Haloacid dehalogenase</fullName>
    </submittedName>
</protein>
<dbReference type="GO" id="GO:0008967">
    <property type="term" value="F:phosphoglycolate phosphatase activity"/>
    <property type="evidence" value="ECO:0007669"/>
    <property type="project" value="TreeGrafter"/>
</dbReference>
<dbReference type="InterPro" id="IPR050155">
    <property type="entry name" value="HAD-like_hydrolase_sf"/>
</dbReference>
<dbReference type="NCBIfam" id="TIGR01509">
    <property type="entry name" value="HAD-SF-IA-v3"/>
    <property type="match status" value="1"/>
</dbReference>
<dbReference type="GO" id="GO:0006281">
    <property type="term" value="P:DNA repair"/>
    <property type="evidence" value="ECO:0007669"/>
    <property type="project" value="TreeGrafter"/>
</dbReference>
<dbReference type="Pfam" id="PF00702">
    <property type="entry name" value="Hydrolase"/>
    <property type="match status" value="1"/>
</dbReference>
<dbReference type="InterPro" id="IPR023214">
    <property type="entry name" value="HAD_sf"/>
</dbReference>
<organism evidence="1 2">
    <name type="scientific">Streptomyces filamentosus</name>
    <name type="common">Streptomyces roseosporus</name>
    <dbReference type="NCBI Taxonomy" id="67294"/>
    <lineage>
        <taxon>Bacteria</taxon>
        <taxon>Bacillati</taxon>
        <taxon>Actinomycetota</taxon>
        <taxon>Actinomycetes</taxon>
        <taxon>Kitasatosporales</taxon>
        <taxon>Streptomycetaceae</taxon>
        <taxon>Streptomyces</taxon>
    </lineage>
</organism>
<reference evidence="1" key="2">
    <citation type="submission" date="2020-09" db="EMBL/GenBank/DDBJ databases">
        <authorList>
            <person name="Sun Q."/>
            <person name="Ohkuma M."/>
        </authorList>
    </citation>
    <scope>NUCLEOTIDE SEQUENCE</scope>
    <source>
        <strain evidence="1">JCM 4122</strain>
    </source>
</reference>
<dbReference type="AlphaFoldDB" id="A0A919BZR5"/>
<comment type="caution">
    <text evidence="1">The sequence shown here is derived from an EMBL/GenBank/DDBJ whole genome shotgun (WGS) entry which is preliminary data.</text>
</comment>
<dbReference type="NCBIfam" id="TIGR01549">
    <property type="entry name" value="HAD-SF-IA-v1"/>
    <property type="match status" value="1"/>
</dbReference>
<keyword evidence="2" id="KW-1185">Reference proteome</keyword>
<proteinExistence type="predicted"/>